<keyword evidence="2" id="KW-1185">Reference proteome</keyword>
<reference evidence="1 2" key="1">
    <citation type="journal article" date="2019" name="Sci. Rep.">
        <title>Orb-weaving spider Araneus ventricosus genome elucidates the spidroin gene catalogue.</title>
        <authorList>
            <person name="Kono N."/>
            <person name="Nakamura H."/>
            <person name="Ohtoshi R."/>
            <person name="Moran D.A.P."/>
            <person name="Shinohara A."/>
            <person name="Yoshida Y."/>
            <person name="Fujiwara M."/>
            <person name="Mori M."/>
            <person name="Tomita M."/>
            <person name="Arakawa K."/>
        </authorList>
    </citation>
    <scope>NUCLEOTIDE SEQUENCE [LARGE SCALE GENOMIC DNA]</scope>
</reference>
<dbReference type="AlphaFoldDB" id="A0A4Y2FQE4"/>
<evidence type="ECO:0000313" key="1">
    <source>
        <dbReference type="EMBL" id="GBM43710.1"/>
    </source>
</evidence>
<comment type="caution">
    <text evidence="1">The sequence shown here is derived from an EMBL/GenBank/DDBJ whole genome shotgun (WGS) entry which is preliminary data.</text>
</comment>
<organism evidence="1 2">
    <name type="scientific">Araneus ventricosus</name>
    <name type="common">Orbweaver spider</name>
    <name type="synonym">Epeira ventricosa</name>
    <dbReference type="NCBI Taxonomy" id="182803"/>
    <lineage>
        <taxon>Eukaryota</taxon>
        <taxon>Metazoa</taxon>
        <taxon>Ecdysozoa</taxon>
        <taxon>Arthropoda</taxon>
        <taxon>Chelicerata</taxon>
        <taxon>Arachnida</taxon>
        <taxon>Araneae</taxon>
        <taxon>Araneomorphae</taxon>
        <taxon>Entelegynae</taxon>
        <taxon>Araneoidea</taxon>
        <taxon>Araneidae</taxon>
        <taxon>Araneus</taxon>
    </lineage>
</organism>
<proteinExistence type="predicted"/>
<dbReference type="EMBL" id="BGPR01001039">
    <property type="protein sequence ID" value="GBM43710.1"/>
    <property type="molecule type" value="Genomic_DNA"/>
</dbReference>
<accession>A0A4Y2FQE4</accession>
<protein>
    <submittedName>
        <fullName evidence="1">Uncharacterized protein</fullName>
    </submittedName>
</protein>
<gene>
    <name evidence="1" type="ORF">AVEN_60514_1</name>
</gene>
<dbReference type="Proteomes" id="UP000499080">
    <property type="component" value="Unassembled WGS sequence"/>
</dbReference>
<evidence type="ECO:0000313" key="2">
    <source>
        <dbReference type="Proteomes" id="UP000499080"/>
    </source>
</evidence>
<name>A0A4Y2FQE4_ARAVE</name>
<sequence length="139" mass="15335">MFLYEKKEPSFCHSLFCEYHSPHLVVEYMQIKLLSPHRSGSNHVYTPSSLVFKSTAPVRAMLVSFYCTQSIPFSTCWWGVSLPAGPRPGFAPLLGRPGQCGYFCATPAGGHLAPTYDWRVTGPMQDGSSLELGFEPGAQ</sequence>